<comment type="caution">
    <text evidence="1">The sequence shown here is derived from an EMBL/GenBank/DDBJ whole genome shotgun (WGS) entry which is preliminary data.</text>
</comment>
<dbReference type="OrthoDB" id="10053709at2759"/>
<dbReference type="AlphaFoldDB" id="A0A8K0KL70"/>
<keyword evidence="2" id="KW-1185">Reference proteome</keyword>
<proteinExistence type="predicted"/>
<evidence type="ECO:0000313" key="1">
    <source>
        <dbReference type="EMBL" id="KAG8237309.1"/>
    </source>
</evidence>
<reference evidence="1" key="1">
    <citation type="submission" date="2013-04" db="EMBL/GenBank/DDBJ databases">
        <authorList>
            <person name="Qu J."/>
            <person name="Murali S.C."/>
            <person name="Bandaranaike D."/>
            <person name="Bellair M."/>
            <person name="Blankenburg K."/>
            <person name="Chao H."/>
            <person name="Dinh H."/>
            <person name="Doddapaneni H."/>
            <person name="Downs B."/>
            <person name="Dugan-Rocha S."/>
            <person name="Elkadiri S."/>
            <person name="Gnanaolivu R.D."/>
            <person name="Hernandez B."/>
            <person name="Javaid M."/>
            <person name="Jayaseelan J.C."/>
            <person name="Lee S."/>
            <person name="Li M."/>
            <person name="Ming W."/>
            <person name="Munidasa M."/>
            <person name="Muniz J."/>
            <person name="Nguyen L."/>
            <person name="Ongeri F."/>
            <person name="Osuji N."/>
            <person name="Pu L.-L."/>
            <person name="Puazo M."/>
            <person name="Qu C."/>
            <person name="Quiroz J."/>
            <person name="Raj R."/>
            <person name="Weissenberger G."/>
            <person name="Xin Y."/>
            <person name="Zou X."/>
            <person name="Han Y."/>
            <person name="Richards S."/>
            <person name="Worley K."/>
            <person name="Muzny D."/>
            <person name="Gibbs R."/>
        </authorList>
    </citation>
    <scope>NUCLEOTIDE SEQUENCE</scope>
    <source>
        <strain evidence="1">Sampled in the wild</strain>
    </source>
</reference>
<protein>
    <submittedName>
        <fullName evidence="1">Uncharacterized protein</fullName>
    </submittedName>
</protein>
<organism evidence="1 2">
    <name type="scientific">Ladona fulva</name>
    <name type="common">Scarce chaser dragonfly</name>
    <name type="synonym">Libellula fulva</name>
    <dbReference type="NCBI Taxonomy" id="123851"/>
    <lineage>
        <taxon>Eukaryota</taxon>
        <taxon>Metazoa</taxon>
        <taxon>Ecdysozoa</taxon>
        <taxon>Arthropoda</taxon>
        <taxon>Hexapoda</taxon>
        <taxon>Insecta</taxon>
        <taxon>Pterygota</taxon>
        <taxon>Palaeoptera</taxon>
        <taxon>Odonata</taxon>
        <taxon>Epiprocta</taxon>
        <taxon>Anisoptera</taxon>
        <taxon>Libelluloidea</taxon>
        <taxon>Libellulidae</taxon>
        <taxon>Ladona</taxon>
    </lineage>
</organism>
<evidence type="ECO:0000313" key="2">
    <source>
        <dbReference type="Proteomes" id="UP000792457"/>
    </source>
</evidence>
<reference evidence="1" key="2">
    <citation type="submission" date="2017-10" db="EMBL/GenBank/DDBJ databases">
        <title>Ladona fulva Genome sequencing and assembly.</title>
        <authorList>
            <person name="Murali S."/>
            <person name="Richards S."/>
            <person name="Bandaranaike D."/>
            <person name="Bellair M."/>
            <person name="Blankenburg K."/>
            <person name="Chao H."/>
            <person name="Dinh H."/>
            <person name="Doddapaneni H."/>
            <person name="Dugan-Rocha S."/>
            <person name="Elkadiri S."/>
            <person name="Gnanaolivu R."/>
            <person name="Hernandez B."/>
            <person name="Skinner E."/>
            <person name="Javaid M."/>
            <person name="Lee S."/>
            <person name="Li M."/>
            <person name="Ming W."/>
            <person name="Munidasa M."/>
            <person name="Muniz J."/>
            <person name="Nguyen L."/>
            <person name="Hughes D."/>
            <person name="Osuji N."/>
            <person name="Pu L.-L."/>
            <person name="Puazo M."/>
            <person name="Qu C."/>
            <person name="Quiroz J."/>
            <person name="Raj R."/>
            <person name="Weissenberger G."/>
            <person name="Xin Y."/>
            <person name="Zou X."/>
            <person name="Han Y."/>
            <person name="Worley K."/>
            <person name="Muzny D."/>
            <person name="Gibbs R."/>
        </authorList>
    </citation>
    <scope>NUCLEOTIDE SEQUENCE</scope>
    <source>
        <strain evidence="1">Sampled in the wild</strain>
    </source>
</reference>
<dbReference type="EMBL" id="KZ309150">
    <property type="protein sequence ID" value="KAG8237309.1"/>
    <property type="molecule type" value="Genomic_DNA"/>
</dbReference>
<sequence>MAVRTKIRRVRKSKLTCKKAKVLKSTHEREYNRQLRRPVLALNPLDTCCEEVARNSKHVFLIMGYAREAKLIPSFIMPWGKNSKVNAKRKEL</sequence>
<name>A0A8K0KL70_LADFU</name>
<accession>A0A8K0KL70</accession>
<gene>
    <name evidence="1" type="ORF">J437_LFUL017493</name>
</gene>
<dbReference type="Proteomes" id="UP000792457">
    <property type="component" value="Unassembled WGS sequence"/>
</dbReference>